<comment type="caution">
    <text evidence="6">The sequence shown here is derived from an EMBL/GenBank/DDBJ whole genome shotgun (WGS) entry which is preliminary data.</text>
</comment>
<evidence type="ECO:0000256" key="4">
    <source>
        <dbReference type="ARBA" id="ARBA00040604"/>
    </source>
</evidence>
<gene>
    <name evidence="6" type="ORF">LY90DRAFT_390299</name>
</gene>
<evidence type="ECO:0000256" key="3">
    <source>
        <dbReference type="ARBA" id="ARBA00023128"/>
    </source>
</evidence>
<accession>A0A1Y2AIA5</accession>
<reference evidence="6 7" key="1">
    <citation type="submission" date="2016-08" db="EMBL/GenBank/DDBJ databases">
        <title>A Parts List for Fungal Cellulosomes Revealed by Comparative Genomics.</title>
        <authorList>
            <consortium name="DOE Joint Genome Institute"/>
            <person name="Haitjema C.H."/>
            <person name="Gilmore S.P."/>
            <person name="Henske J.K."/>
            <person name="Solomon K.V."/>
            <person name="De Groot R."/>
            <person name="Kuo A."/>
            <person name="Mondo S.J."/>
            <person name="Salamov A.A."/>
            <person name="Labutti K."/>
            <person name="Zhao Z."/>
            <person name="Chiniquy J."/>
            <person name="Barry K."/>
            <person name="Brewer H.M."/>
            <person name="Purvine S.O."/>
            <person name="Wright A.T."/>
            <person name="Boxma B."/>
            <person name="Van Alen T."/>
            <person name="Hackstein J.H."/>
            <person name="Baker S.E."/>
            <person name="Grigoriev I.V."/>
            <person name="O'Malley M.A."/>
        </authorList>
    </citation>
    <scope>NUCLEOTIDE SEQUENCE [LARGE SCALE GENOMIC DNA]</scope>
    <source>
        <strain evidence="6 7">G1</strain>
    </source>
</reference>
<proteinExistence type="inferred from homology"/>
<dbReference type="GO" id="GO:0005739">
    <property type="term" value="C:mitochondrion"/>
    <property type="evidence" value="ECO:0007669"/>
    <property type="project" value="UniProtKB-SubCell"/>
</dbReference>
<organism evidence="6 7">
    <name type="scientific">Neocallimastix californiae</name>
    <dbReference type="NCBI Taxonomy" id="1754190"/>
    <lineage>
        <taxon>Eukaryota</taxon>
        <taxon>Fungi</taxon>
        <taxon>Fungi incertae sedis</taxon>
        <taxon>Chytridiomycota</taxon>
        <taxon>Chytridiomycota incertae sedis</taxon>
        <taxon>Neocallimastigomycetes</taxon>
        <taxon>Neocallimastigales</taxon>
        <taxon>Neocallimastigaceae</taxon>
        <taxon>Neocallimastix</taxon>
    </lineage>
</organism>
<dbReference type="PANTHER" id="PTHR23354:SF62">
    <property type="entry name" value="MUSTARD, ISOFORM V"/>
    <property type="match status" value="1"/>
</dbReference>
<sequence length="141" mass="16276">MQLHGSSLSTFYERSNAGYGTSQILVIRDTDDNIFGAYTSEPFRKNNGFYGNGETFLWKVEPCVEKKVKGHLKLYLWKQTNYFFINSTNEYVSVGSGGGTYGLWFDQQMLHGRSQVCETFKNDILSTQENFEIVDMELWSF</sequence>
<dbReference type="EMBL" id="MCOG01000251">
    <property type="protein sequence ID" value="ORY22204.1"/>
    <property type="molecule type" value="Genomic_DNA"/>
</dbReference>
<evidence type="ECO:0000313" key="7">
    <source>
        <dbReference type="Proteomes" id="UP000193920"/>
    </source>
</evidence>
<keyword evidence="7" id="KW-1185">Reference proteome</keyword>
<protein>
    <recommendedName>
        <fullName evidence="4">Oxidation resistance protein 1</fullName>
    </recommendedName>
</protein>
<dbReference type="PANTHER" id="PTHR23354">
    <property type="entry name" value="NUCLEOLAR PROTEIN 7/ESTROGEN RECEPTOR COACTIVATOR-RELATED"/>
    <property type="match status" value="1"/>
</dbReference>
<dbReference type="Proteomes" id="UP000193920">
    <property type="component" value="Unassembled WGS sequence"/>
</dbReference>
<dbReference type="OrthoDB" id="26679at2759"/>
<feature type="non-terminal residue" evidence="6">
    <location>
        <position position="141"/>
    </location>
</feature>
<evidence type="ECO:0000256" key="1">
    <source>
        <dbReference type="ARBA" id="ARBA00004173"/>
    </source>
</evidence>
<dbReference type="InterPro" id="IPR006571">
    <property type="entry name" value="TLDc_dom"/>
</dbReference>
<evidence type="ECO:0000256" key="2">
    <source>
        <dbReference type="ARBA" id="ARBA00009540"/>
    </source>
</evidence>
<dbReference type="GO" id="GO:0005634">
    <property type="term" value="C:nucleus"/>
    <property type="evidence" value="ECO:0007669"/>
    <property type="project" value="TreeGrafter"/>
</dbReference>
<dbReference type="GO" id="GO:0006979">
    <property type="term" value="P:response to oxidative stress"/>
    <property type="evidence" value="ECO:0007669"/>
    <property type="project" value="TreeGrafter"/>
</dbReference>
<dbReference type="PROSITE" id="PS51886">
    <property type="entry name" value="TLDC"/>
    <property type="match status" value="1"/>
</dbReference>
<feature type="domain" description="TLDc" evidence="5">
    <location>
        <begin position="1"/>
        <end position="141"/>
    </location>
</feature>
<evidence type="ECO:0000313" key="6">
    <source>
        <dbReference type="EMBL" id="ORY22204.1"/>
    </source>
</evidence>
<comment type="subcellular location">
    <subcellularLocation>
        <location evidence="1">Mitochondrion</location>
    </subcellularLocation>
</comment>
<dbReference type="Pfam" id="PF07534">
    <property type="entry name" value="TLD"/>
    <property type="match status" value="1"/>
</dbReference>
<comment type="similarity">
    <text evidence="2">Belongs to the OXR1 family.</text>
</comment>
<dbReference type="AlphaFoldDB" id="A0A1Y2AIA5"/>
<name>A0A1Y2AIA5_9FUNG</name>
<dbReference type="SMART" id="SM00584">
    <property type="entry name" value="TLDc"/>
    <property type="match status" value="1"/>
</dbReference>
<keyword evidence="3" id="KW-0496">Mitochondrion</keyword>
<evidence type="ECO:0000259" key="5">
    <source>
        <dbReference type="PROSITE" id="PS51886"/>
    </source>
</evidence>